<dbReference type="PROSITE" id="PS50805">
    <property type="entry name" value="KRAB"/>
    <property type="match status" value="1"/>
</dbReference>
<dbReference type="SMART" id="SM00349">
    <property type="entry name" value="KRAB"/>
    <property type="match status" value="1"/>
</dbReference>
<comment type="caution">
    <text evidence="2">The sequence shown here is derived from an EMBL/GenBank/DDBJ whole genome shotgun (WGS) entry which is preliminary data.</text>
</comment>
<sequence>MIASQISFEDVAVEFSLEEWQLLDPAQKNLYQDVMLENYSNLVFLGCQILRPGAVLKLEREPWVIGAEVLSPNSAATDYKGLIAFSKDYWLLHGDQDREGARLEAGISV</sequence>
<protein>
    <submittedName>
        <fullName evidence="2">Zinc finger protein 605</fullName>
    </submittedName>
</protein>
<dbReference type="EMBL" id="JACASE010000005">
    <property type="protein sequence ID" value="KAF6468794.1"/>
    <property type="molecule type" value="Genomic_DNA"/>
</dbReference>
<dbReference type="PANTHER" id="PTHR23232:SF142">
    <property type="entry name" value="GASTRULA ZINC FINGER PROTEIN XLCGF57.1-LIKE-RELATED"/>
    <property type="match status" value="1"/>
</dbReference>
<dbReference type="Pfam" id="PF01352">
    <property type="entry name" value="KRAB"/>
    <property type="match status" value="1"/>
</dbReference>
<dbReference type="Proteomes" id="UP000593571">
    <property type="component" value="Unassembled WGS sequence"/>
</dbReference>
<evidence type="ECO:0000313" key="3">
    <source>
        <dbReference type="Proteomes" id="UP000593571"/>
    </source>
</evidence>
<proteinExistence type="predicted"/>
<accession>A0A7J8H8V6</accession>
<evidence type="ECO:0000313" key="2">
    <source>
        <dbReference type="EMBL" id="KAF6468794.1"/>
    </source>
</evidence>
<dbReference type="GO" id="GO:0006355">
    <property type="term" value="P:regulation of DNA-templated transcription"/>
    <property type="evidence" value="ECO:0007669"/>
    <property type="project" value="InterPro"/>
</dbReference>
<dbReference type="InterPro" id="IPR001909">
    <property type="entry name" value="KRAB"/>
</dbReference>
<dbReference type="CDD" id="cd07765">
    <property type="entry name" value="KRAB_A-box"/>
    <property type="match status" value="1"/>
</dbReference>
<gene>
    <name evidence="2" type="ORF">HJG63_021207</name>
</gene>
<dbReference type="Gene3D" id="6.10.140.140">
    <property type="match status" value="1"/>
</dbReference>
<dbReference type="SUPFAM" id="SSF109640">
    <property type="entry name" value="KRAB domain (Kruppel-associated box)"/>
    <property type="match status" value="1"/>
</dbReference>
<keyword evidence="3" id="KW-1185">Reference proteome</keyword>
<name>A0A7J8H8V6_ROUAE</name>
<feature type="domain" description="KRAB" evidence="1">
    <location>
        <begin position="6"/>
        <end position="75"/>
    </location>
</feature>
<reference evidence="2 3" key="1">
    <citation type="journal article" date="2020" name="Nature">
        <title>Six reference-quality genomes reveal evolution of bat adaptations.</title>
        <authorList>
            <person name="Jebb D."/>
            <person name="Huang Z."/>
            <person name="Pippel M."/>
            <person name="Hughes G.M."/>
            <person name="Lavrichenko K."/>
            <person name="Devanna P."/>
            <person name="Winkler S."/>
            <person name="Jermiin L.S."/>
            <person name="Skirmuntt E.C."/>
            <person name="Katzourakis A."/>
            <person name="Burkitt-Gray L."/>
            <person name="Ray D.A."/>
            <person name="Sullivan K.A.M."/>
            <person name="Roscito J.G."/>
            <person name="Kirilenko B.M."/>
            <person name="Davalos L.M."/>
            <person name="Corthals A.P."/>
            <person name="Power M.L."/>
            <person name="Jones G."/>
            <person name="Ransome R.D."/>
            <person name="Dechmann D.K.N."/>
            <person name="Locatelli A.G."/>
            <person name="Puechmaille S.J."/>
            <person name="Fedrigo O."/>
            <person name="Jarvis E.D."/>
            <person name="Hiller M."/>
            <person name="Vernes S.C."/>
            <person name="Myers E.W."/>
            <person name="Teeling E.C."/>
        </authorList>
    </citation>
    <scope>NUCLEOTIDE SEQUENCE [LARGE SCALE GENOMIC DNA]</scope>
    <source>
        <strain evidence="2">MRouAeg1</strain>
        <tissue evidence="2">Muscle</tissue>
    </source>
</reference>
<organism evidence="2 3">
    <name type="scientific">Rousettus aegyptiacus</name>
    <name type="common">Egyptian fruit bat</name>
    <name type="synonym">Pteropus aegyptiacus</name>
    <dbReference type="NCBI Taxonomy" id="9407"/>
    <lineage>
        <taxon>Eukaryota</taxon>
        <taxon>Metazoa</taxon>
        <taxon>Chordata</taxon>
        <taxon>Craniata</taxon>
        <taxon>Vertebrata</taxon>
        <taxon>Euteleostomi</taxon>
        <taxon>Mammalia</taxon>
        <taxon>Eutheria</taxon>
        <taxon>Laurasiatheria</taxon>
        <taxon>Chiroptera</taxon>
        <taxon>Yinpterochiroptera</taxon>
        <taxon>Pteropodoidea</taxon>
        <taxon>Pteropodidae</taxon>
        <taxon>Rousettinae</taxon>
        <taxon>Rousettus</taxon>
    </lineage>
</organism>
<dbReference type="InterPro" id="IPR050169">
    <property type="entry name" value="Krueppel_C2H2_ZnF"/>
</dbReference>
<evidence type="ECO:0000259" key="1">
    <source>
        <dbReference type="PROSITE" id="PS50805"/>
    </source>
</evidence>
<dbReference type="InterPro" id="IPR036051">
    <property type="entry name" value="KRAB_dom_sf"/>
</dbReference>
<dbReference type="PANTHER" id="PTHR23232">
    <property type="entry name" value="KRAB DOMAIN C2H2 ZINC FINGER"/>
    <property type="match status" value="1"/>
</dbReference>
<dbReference type="AlphaFoldDB" id="A0A7J8H8V6"/>